<reference evidence="2" key="1">
    <citation type="submission" date="2016-05" db="EMBL/GenBank/DDBJ databases">
        <title>Comparative genomics of biotechnologically important yeasts.</title>
        <authorList>
            <consortium name="DOE Joint Genome Institute"/>
            <person name="Riley R."/>
            <person name="Haridas S."/>
            <person name="Wolfe K.H."/>
            <person name="Lopes M.R."/>
            <person name="Hittinger C.T."/>
            <person name="Goker M."/>
            <person name="Salamov A."/>
            <person name="Wisecaver J."/>
            <person name="Long T.M."/>
            <person name="Aerts A.L."/>
            <person name="Barry K."/>
            <person name="Choi C."/>
            <person name="Clum A."/>
            <person name="Coughlan A.Y."/>
            <person name="Deshpande S."/>
            <person name="Douglass A.P."/>
            <person name="Hanson S.J."/>
            <person name="Klenk H.-P."/>
            <person name="Labutti K."/>
            <person name="Lapidus A."/>
            <person name="Lindquist E."/>
            <person name="Lipzen A."/>
            <person name="Meier-Kolthoff J.P."/>
            <person name="Ohm R.A."/>
            <person name="Otillar R.P."/>
            <person name="Pangilinan J."/>
            <person name="Peng Y."/>
            <person name="Rokas A."/>
            <person name="Rosa C.A."/>
            <person name="Scheuner C."/>
            <person name="Sibirny A.A."/>
            <person name="Slot J.C."/>
            <person name="Stielow J.B."/>
            <person name="Sun H."/>
            <person name="Kurtzman C.P."/>
            <person name="Blackwell M."/>
            <person name="Grigoriev I.V."/>
            <person name="Jeffries T.W."/>
        </authorList>
    </citation>
    <scope>NUCLEOTIDE SEQUENCE [LARGE SCALE GENOMIC DNA]</scope>
    <source>
        <strain evidence="2">NRRL Y-12698</strain>
    </source>
</reference>
<evidence type="ECO:0000313" key="2">
    <source>
        <dbReference type="Proteomes" id="UP000094336"/>
    </source>
</evidence>
<keyword evidence="2" id="KW-1185">Reference proteome</keyword>
<evidence type="ECO:0000313" key="1">
    <source>
        <dbReference type="EMBL" id="ODQ82025.1"/>
    </source>
</evidence>
<organism evidence="1 2">
    <name type="scientific">Babjeviella inositovora NRRL Y-12698</name>
    <dbReference type="NCBI Taxonomy" id="984486"/>
    <lineage>
        <taxon>Eukaryota</taxon>
        <taxon>Fungi</taxon>
        <taxon>Dikarya</taxon>
        <taxon>Ascomycota</taxon>
        <taxon>Saccharomycotina</taxon>
        <taxon>Pichiomycetes</taxon>
        <taxon>Serinales incertae sedis</taxon>
        <taxon>Babjeviella</taxon>
    </lineage>
</organism>
<dbReference type="AlphaFoldDB" id="A0A1E3QWH0"/>
<dbReference type="EMBL" id="KV454427">
    <property type="protein sequence ID" value="ODQ82025.1"/>
    <property type="molecule type" value="Genomic_DNA"/>
</dbReference>
<protein>
    <submittedName>
        <fullName evidence="1">Uncharacterized protein</fullName>
    </submittedName>
</protein>
<dbReference type="GeneID" id="30145981"/>
<proteinExistence type="predicted"/>
<gene>
    <name evidence="1" type="ORF">BABINDRAFT_160235</name>
</gene>
<sequence length="78" mass="9180">MWVRKSDVLRPERCVQSRAWFDSVLVLLRHHVFLQQPVSELNLVFSRSLNAQWLPGTGFRFVSFTRYLRFSSSSGYVS</sequence>
<dbReference type="RefSeq" id="XP_018987353.1">
    <property type="nucleotide sequence ID" value="XM_019128128.1"/>
</dbReference>
<accession>A0A1E3QWH0</accession>
<dbReference type="Proteomes" id="UP000094336">
    <property type="component" value="Unassembled WGS sequence"/>
</dbReference>
<name>A0A1E3QWH0_9ASCO</name>